<evidence type="ECO:0000256" key="1">
    <source>
        <dbReference type="SAM" id="SignalP"/>
    </source>
</evidence>
<feature type="chain" id="PRO_5040487996" evidence="1">
    <location>
        <begin position="25"/>
        <end position="75"/>
    </location>
</feature>
<dbReference type="GeneID" id="70214710"/>
<evidence type="ECO:0000313" key="3">
    <source>
        <dbReference type="Proteomes" id="UP000720189"/>
    </source>
</evidence>
<feature type="signal peptide" evidence="1">
    <location>
        <begin position="1"/>
        <end position="24"/>
    </location>
</feature>
<sequence length="75" mass="8148">MALGRKKYCSSLLVHVVLASACVAGPLQYESSVSILESTDSRVPVSRRSAPVLGTRDWKFFTNGHTSRDCSVDCT</sequence>
<dbReference type="EMBL" id="JAGMUX010000014">
    <property type="protein sequence ID" value="KAH7240173.1"/>
    <property type="molecule type" value="Genomic_DNA"/>
</dbReference>
<reference evidence="2" key="1">
    <citation type="journal article" date="2021" name="Nat. Commun.">
        <title>Genetic determinants of endophytism in the Arabidopsis root mycobiome.</title>
        <authorList>
            <person name="Mesny F."/>
            <person name="Miyauchi S."/>
            <person name="Thiergart T."/>
            <person name="Pickel B."/>
            <person name="Atanasova L."/>
            <person name="Karlsson M."/>
            <person name="Huettel B."/>
            <person name="Barry K.W."/>
            <person name="Haridas S."/>
            <person name="Chen C."/>
            <person name="Bauer D."/>
            <person name="Andreopoulos W."/>
            <person name="Pangilinan J."/>
            <person name="LaButti K."/>
            <person name="Riley R."/>
            <person name="Lipzen A."/>
            <person name="Clum A."/>
            <person name="Drula E."/>
            <person name="Henrissat B."/>
            <person name="Kohler A."/>
            <person name="Grigoriev I.V."/>
            <person name="Martin F.M."/>
            <person name="Hacquard S."/>
        </authorList>
    </citation>
    <scope>NUCLEOTIDE SEQUENCE</scope>
    <source>
        <strain evidence="2">MPI-CAGE-AT-0023</strain>
    </source>
</reference>
<dbReference type="Proteomes" id="UP000720189">
    <property type="component" value="Unassembled WGS sequence"/>
</dbReference>
<evidence type="ECO:0000313" key="2">
    <source>
        <dbReference type="EMBL" id="KAH7240173.1"/>
    </source>
</evidence>
<name>A0A9P9GK69_FUSRE</name>
<dbReference type="PROSITE" id="PS51257">
    <property type="entry name" value="PROKAR_LIPOPROTEIN"/>
    <property type="match status" value="1"/>
</dbReference>
<keyword evidence="1" id="KW-0732">Signal</keyword>
<organism evidence="2 3">
    <name type="scientific">Fusarium redolens</name>
    <dbReference type="NCBI Taxonomy" id="48865"/>
    <lineage>
        <taxon>Eukaryota</taxon>
        <taxon>Fungi</taxon>
        <taxon>Dikarya</taxon>
        <taxon>Ascomycota</taxon>
        <taxon>Pezizomycotina</taxon>
        <taxon>Sordariomycetes</taxon>
        <taxon>Hypocreomycetidae</taxon>
        <taxon>Hypocreales</taxon>
        <taxon>Nectriaceae</taxon>
        <taxon>Fusarium</taxon>
        <taxon>Fusarium redolens species complex</taxon>
    </lineage>
</organism>
<comment type="caution">
    <text evidence="2">The sequence shown here is derived from an EMBL/GenBank/DDBJ whole genome shotgun (WGS) entry which is preliminary data.</text>
</comment>
<dbReference type="AlphaFoldDB" id="A0A9P9GK69"/>
<keyword evidence="3" id="KW-1185">Reference proteome</keyword>
<accession>A0A9P9GK69</accession>
<gene>
    <name evidence="2" type="ORF">BKA55DRAFT_116983</name>
</gene>
<protein>
    <submittedName>
        <fullName evidence="2">Uncharacterized protein</fullName>
    </submittedName>
</protein>
<dbReference type="RefSeq" id="XP_046045967.1">
    <property type="nucleotide sequence ID" value="XM_046184756.1"/>
</dbReference>
<proteinExistence type="predicted"/>